<feature type="domain" description="Multidrug resistance protein MdtA-like alpha-helical hairpin" evidence="4">
    <location>
        <begin position="138"/>
        <end position="206"/>
    </location>
</feature>
<feature type="domain" description="Multidrug resistance protein MdtA-like barrel-sandwich hybrid" evidence="5">
    <location>
        <begin position="97"/>
        <end position="231"/>
    </location>
</feature>
<dbReference type="GO" id="GO:0005886">
    <property type="term" value="C:plasma membrane"/>
    <property type="evidence" value="ECO:0007669"/>
    <property type="project" value="TreeGrafter"/>
</dbReference>
<dbReference type="InterPro" id="IPR058625">
    <property type="entry name" value="MdtA-like_BSH"/>
</dbReference>
<evidence type="ECO:0000259" key="5">
    <source>
        <dbReference type="Pfam" id="PF25917"/>
    </source>
</evidence>
<dbReference type="InterPro" id="IPR058624">
    <property type="entry name" value="MdtA-like_HH"/>
</dbReference>
<protein>
    <submittedName>
        <fullName evidence="8">Efflux RND transporter periplasmic adaptor subunit</fullName>
    </submittedName>
</protein>
<feature type="coiled-coil region" evidence="3">
    <location>
        <begin position="182"/>
        <end position="209"/>
    </location>
</feature>
<dbReference type="Pfam" id="PF25944">
    <property type="entry name" value="Beta-barrel_RND"/>
    <property type="match status" value="1"/>
</dbReference>
<dbReference type="Gene3D" id="2.40.50.100">
    <property type="match status" value="1"/>
</dbReference>
<sequence>MAPQLYASDLIGICLTGRSGTWKLIGFGLKGSLRNMPRLRTTYAAATLCMVMLGACTEQSASQKPPTPEPSVAVVEVKPERLPVVSELPGRISPMMTAAIRPRVTGIVLKRVFEQGSTVRVGDVLYVLDQEPFKAKVRSAQATLDSANAAQQLASVKAVRQQELRKNNVTSAEDAESAVAALSQSDADVERAEADLQTAQLDLQYTEVRSPISGRIGRALVTEGALVSPTSDVMATVAQIDPVYADFSQPADKLIALKNAVAQGQLNADPSQNVPMKLTAESGKVYTHDGKLLFSEASVNSATGQVILRGEFPNPSMDLLPGMYVRGRIEQASLNKALAVPQQAVQHNTAGKAQLFVVDGENKIEVRDVTVGWAVDGRWVIINGLNGGEEVVVEGFQKITPGAKVKTAPWVAPQMSRGLQQAKG</sequence>
<dbReference type="Gene3D" id="2.40.30.170">
    <property type="match status" value="1"/>
</dbReference>
<dbReference type="GO" id="GO:0022857">
    <property type="term" value="F:transmembrane transporter activity"/>
    <property type="evidence" value="ECO:0007669"/>
    <property type="project" value="InterPro"/>
</dbReference>
<geneLocation type="plasmid" evidence="8">
    <name>unnamed3</name>
</geneLocation>
<dbReference type="Pfam" id="PF25917">
    <property type="entry name" value="BSH_RND"/>
    <property type="match status" value="1"/>
</dbReference>
<gene>
    <name evidence="8" type="ORF">ABM479_34030</name>
</gene>
<evidence type="ECO:0000256" key="3">
    <source>
        <dbReference type="SAM" id="Coils"/>
    </source>
</evidence>
<dbReference type="NCBIfam" id="TIGR01730">
    <property type="entry name" value="RND_mfp"/>
    <property type="match status" value="1"/>
</dbReference>
<dbReference type="PANTHER" id="PTHR30158">
    <property type="entry name" value="ACRA/E-RELATED COMPONENT OF DRUG EFFLUX TRANSPORTER"/>
    <property type="match status" value="1"/>
</dbReference>
<dbReference type="PANTHER" id="PTHR30158:SF3">
    <property type="entry name" value="MULTIDRUG EFFLUX PUMP SUBUNIT ACRA-RELATED"/>
    <property type="match status" value="1"/>
</dbReference>
<dbReference type="InterPro" id="IPR058627">
    <property type="entry name" value="MdtA-like_C"/>
</dbReference>
<dbReference type="GO" id="GO:0030313">
    <property type="term" value="C:cell envelope"/>
    <property type="evidence" value="ECO:0007669"/>
    <property type="project" value="UniProtKB-SubCell"/>
</dbReference>
<dbReference type="Gene3D" id="2.40.420.20">
    <property type="match status" value="1"/>
</dbReference>
<dbReference type="RefSeq" id="WP_349962933.1">
    <property type="nucleotide sequence ID" value="NZ_CP157963.1"/>
</dbReference>
<comment type="subcellular location">
    <subcellularLocation>
        <location evidence="1">Cell envelope</location>
    </subcellularLocation>
</comment>
<accession>A0AAU7S5E6</accession>
<name>A0AAU7S5E6_9HYPH</name>
<organism evidence="8">
    <name type="scientific">Rhizobium sp. ZPR3</name>
    <dbReference type="NCBI Taxonomy" id="3158967"/>
    <lineage>
        <taxon>Bacteria</taxon>
        <taxon>Pseudomonadati</taxon>
        <taxon>Pseudomonadota</taxon>
        <taxon>Alphaproteobacteria</taxon>
        <taxon>Hyphomicrobiales</taxon>
        <taxon>Rhizobiaceae</taxon>
        <taxon>Rhizobium/Agrobacterium group</taxon>
        <taxon>Rhizobium</taxon>
    </lineage>
</organism>
<evidence type="ECO:0000259" key="6">
    <source>
        <dbReference type="Pfam" id="PF25944"/>
    </source>
</evidence>
<proteinExistence type="inferred from homology"/>
<reference evidence="8" key="1">
    <citation type="submission" date="2024-06" db="EMBL/GenBank/DDBJ databases">
        <authorList>
            <person name="Li T."/>
            <person name="Gao R."/>
        </authorList>
    </citation>
    <scope>NUCLEOTIDE SEQUENCE</scope>
    <source>
        <strain evidence="8">ZPR3</strain>
        <plasmid evidence="8">unnamed3</plasmid>
    </source>
</reference>
<feature type="domain" description="Multidrug resistance protein MdtA-like beta-barrel" evidence="6">
    <location>
        <begin position="242"/>
        <end position="331"/>
    </location>
</feature>
<dbReference type="Gene3D" id="1.10.287.470">
    <property type="entry name" value="Helix hairpin bin"/>
    <property type="match status" value="1"/>
</dbReference>
<evidence type="ECO:0000259" key="7">
    <source>
        <dbReference type="Pfam" id="PF25967"/>
    </source>
</evidence>
<evidence type="ECO:0000259" key="4">
    <source>
        <dbReference type="Pfam" id="PF25876"/>
    </source>
</evidence>
<dbReference type="Pfam" id="PF25876">
    <property type="entry name" value="HH_MFP_RND"/>
    <property type="match status" value="1"/>
</dbReference>
<feature type="domain" description="Multidrug resistance protein MdtA-like C-terminal permuted SH3" evidence="7">
    <location>
        <begin position="337"/>
        <end position="398"/>
    </location>
</feature>
<evidence type="ECO:0000313" key="8">
    <source>
        <dbReference type="EMBL" id="XBT97729.1"/>
    </source>
</evidence>
<keyword evidence="3" id="KW-0175">Coiled coil</keyword>
<dbReference type="AlphaFoldDB" id="A0AAU7S5E6"/>
<evidence type="ECO:0000256" key="1">
    <source>
        <dbReference type="ARBA" id="ARBA00004196"/>
    </source>
</evidence>
<dbReference type="GO" id="GO:0046677">
    <property type="term" value="P:response to antibiotic"/>
    <property type="evidence" value="ECO:0007669"/>
    <property type="project" value="TreeGrafter"/>
</dbReference>
<dbReference type="EMBL" id="CP157963">
    <property type="protein sequence ID" value="XBT97729.1"/>
    <property type="molecule type" value="Genomic_DNA"/>
</dbReference>
<keyword evidence="8" id="KW-0614">Plasmid</keyword>
<dbReference type="FunFam" id="2.40.420.20:FF:000001">
    <property type="entry name" value="Efflux RND transporter periplasmic adaptor subunit"/>
    <property type="match status" value="1"/>
</dbReference>
<dbReference type="SUPFAM" id="SSF111369">
    <property type="entry name" value="HlyD-like secretion proteins"/>
    <property type="match status" value="1"/>
</dbReference>
<comment type="similarity">
    <text evidence="2">Belongs to the membrane fusion protein (MFP) (TC 8.A.1) family.</text>
</comment>
<dbReference type="Pfam" id="PF25967">
    <property type="entry name" value="RND-MFP_C"/>
    <property type="match status" value="1"/>
</dbReference>
<dbReference type="InterPro" id="IPR058626">
    <property type="entry name" value="MdtA-like_b-barrel"/>
</dbReference>
<evidence type="ECO:0000256" key="2">
    <source>
        <dbReference type="ARBA" id="ARBA00009477"/>
    </source>
</evidence>
<dbReference type="InterPro" id="IPR006143">
    <property type="entry name" value="RND_pump_MFP"/>
</dbReference>